<evidence type="ECO:0000259" key="3">
    <source>
        <dbReference type="PROSITE" id="PS51737"/>
    </source>
</evidence>
<dbReference type="InterPro" id="IPR038109">
    <property type="entry name" value="DNA_bind_recomb_sf"/>
</dbReference>
<dbReference type="SMART" id="SM00857">
    <property type="entry name" value="Resolvase"/>
    <property type="match status" value="1"/>
</dbReference>
<evidence type="ECO:0000313" key="5">
    <source>
        <dbReference type="Proteomes" id="UP001478862"/>
    </source>
</evidence>
<dbReference type="SUPFAM" id="SSF53041">
    <property type="entry name" value="Resolvase-like"/>
    <property type="match status" value="1"/>
</dbReference>
<evidence type="ECO:0000259" key="2">
    <source>
        <dbReference type="PROSITE" id="PS51736"/>
    </source>
</evidence>
<keyword evidence="5" id="KW-1185">Reference proteome</keyword>
<dbReference type="RefSeq" id="WP_349659921.1">
    <property type="nucleotide sequence ID" value="NZ_JBEGDG010000007.1"/>
</dbReference>
<evidence type="ECO:0000313" key="4">
    <source>
        <dbReference type="EMBL" id="MEQ6355293.1"/>
    </source>
</evidence>
<name>A0ABV1MVL1_9BACI</name>
<dbReference type="EMBL" id="JBEGDG010000007">
    <property type="protein sequence ID" value="MEQ6355293.1"/>
    <property type="molecule type" value="Genomic_DNA"/>
</dbReference>
<dbReference type="PROSITE" id="PS51736">
    <property type="entry name" value="RECOMBINASES_3"/>
    <property type="match status" value="1"/>
</dbReference>
<dbReference type="Proteomes" id="UP001478862">
    <property type="component" value="Unassembled WGS sequence"/>
</dbReference>
<dbReference type="Pfam" id="PF07508">
    <property type="entry name" value="Recombinase"/>
    <property type="match status" value="1"/>
</dbReference>
<dbReference type="InterPro" id="IPR011109">
    <property type="entry name" value="DNA_bind_recombinase_dom"/>
</dbReference>
<dbReference type="Gene3D" id="3.40.50.1390">
    <property type="entry name" value="Resolvase, N-terminal catalytic domain"/>
    <property type="match status" value="1"/>
</dbReference>
<dbReference type="Pfam" id="PF00239">
    <property type="entry name" value="Resolvase"/>
    <property type="match status" value="1"/>
</dbReference>
<dbReference type="PANTHER" id="PTHR30461">
    <property type="entry name" value="DNA-INVERTASE FROM LAMBDOID PROPHAGE"/>
    <property type="match status" value="1"/>
</dbReference>
<comment type="caution">
    <text evidence="4">The sequence shown here is derived from an EMBL/GenBank/DDBJ whole genome shotgun (WGS) entry which is preliminary data.</text>
</comment>
<dbReference type="CDD" id="cd00338">
    <property type="entry name" value="Ser_Recombinase"/>
    <property type="match status" value="1"/>
</dbReference>
<sequence>MDITNLLNYDDSIASYSRKSRDDDGEDTLEMHRNRLANFIEKQGFTNVDCYEEVASGGSISGRPEFQKLLKKVKESKYKAVIVVDFDRLSRGDTYERGVIERAFKESKTLILTTRGEVIDYSDSNQVLNAGVKGMLANFELEQTKYRMKEGKKSTVLKGTPHSGNPPYGYNWDRNLMQAIVNEEEKKIFKLIVNCYINDEMSAVAIADKLNEMKVPSPRNGFWNSKTIYRLLRNEFHLGFVVHGKYKSLPEEKRTGHGTVYRYIIENPNKDEIIIAKGKHEPIITEEEHAKILKRSLELNKYNNKNVSSKNRYRLSSLVKCPHCDKTMNVSQTGNRDVHVRKCLRKSQFRTLECDKTIGISESILYEAVISNIKLYRQEFFQTISENDSQDTAGIIALEIEAYENSILKSKKKIAKSKEMFAEEIIDMQELKQRIFKEEANILDSERKLSELKLSYNHIENKERMERIENWSSEKVESLISDKNSSMSNEEINMILKSILLKISYTINDENKLNLSIDYR</sequence>
<dbReference type="Pfam" id="PF13408">
    <property type="entry name" value="Zn_ribbon_recom"/>
    <property type="match status" value="1"/>
</dbReference>
<feature type="domain" description="Resolvase/invertase-type recombinase catalytic" evidence="2">
    <location>
        <begin position="12"/>
        <end position="159"/>
    </location>
</feature>
<feature type="coiled-coil region" evidence="1">
    <location>
        <begin position="428"/>
        <end position="462"/>
    </location>
</feature>
<dbReference type="InterPro" id="IPR050639">
    <property type="entry name" value="SSR_resolvase"/>
</dbReference>
<dbReference type="Gene3D" id="3.90.1750.20">
    <property type="entry name" value="Putative Large Serine Recombinase, Chain B, Domain 2"/>
    <property type="match status" value="1"/>
</dbReference>
<dbReference type="InterPro" id="IPR036162">
    <property type="entry name" value="Resolvase-like_N_sf"/>
</dbReference>
<proteinExistence type="predicted"/>
<organism evidence="4 5">
    <name type="scientific">Lysinibacillus zambalensis</name>
    <dbReference type="NCBI Taxonomy" id="3160866"/>
    <lineage>
        <taxon>Bacteria</taxon>
        <taxon>Bacillati</taxon>
        <taxon>Bacillota</taxon>
        <taxon>Bacilli</taxon>
        <taxon>Bacillales</taxon>
        <taxon>Bacillaceae</taxon>
        <taxon>Lysinibacillus</taxon>
    </lineage>
</organism>
<feature type="domain" description="Recombinase" evidence="3">
    <location>
        <begin position="167"/>
        <end position="303"/>
    </location>
</feature>
<protein>
    <submittedName>
        <fullName evidence="4">Recombinase family protein</fullName>
    </submittedName>
</protein>
<dbReference type="PROSITE" id="PS51737">
    <property type="entry name" value="RECOMBINASE_DNA_BIND"/>
    <property type="match status" value="1"/>
</dbReference>
<dbReference type="InterPro" id="IPR025827">
    <property type="entry name" value="Zn_ribbon_recom_dom"/>
</dbReference>
<reference evidence="4 5" key="1">
    <citation type="submission" date="2024-06" db="EMBL/GenBank/DDBJ databases">
        <title>Lysinibacillus zambalefons sp. nov., a Novel Firmicute Isolated from the Poon Bato Zambales Hyperalkaline Spring.</title>
        <authorList>
            <person name="Aja J.A."/>
            <person name="Lazaro J.E.H."/>
            <person name="Llorin L.D."/>
            <person name="Lim K.R."/>
            <person name="Teodosio J."/>
            <person name="Dalisay D.S."/>
        </authorList>
    </citation>
    <scope>NUCLEOTIDE SEQUENCE [LARGE SCALE GENOMIC DNA]</scope>
    <source>
        <strain evidence="4 5">M3</strain>
    </source>
</reference>
<dbReference type="PANTHER" id="PTHR30461:SF23">
    <property type="entry name" value="DNA RECOMBINASE-RELATED"/>
    <property type="match status" value="1"/>
</dbReference>
<gene>
    <name evidence="4" type="ORF">ABNX05_11745</name>
</gene>
<evidence type="ECO:0000256" key="1">
    <source>
        <dbReference type="SAM" id="Coils"/>
    </source>
</evidence>
<dbReference type="InterPro" id="IPR006119">
    <property type="entry name" value="Resolv_N"/>
</dbReference>
<keyword evidence="1" id="KW-0175">Coiled coil</keyword>
<accession>A0ABV1MVL1</accession>